<dbReference type="Proteomes" id="UP000317344">
    <property type="component" value="Chromosome"/>
</dbReference>
<evidence type="ECO:0000313" key="2">
    <source>
        <dbReference type="Proteomes" id="UP000317344"/>
    </source>
</evidence>
<evidence type="ECO:0000313" key="1">
    <source>
        <dbReference type="EMBL" id="QDQ96444.1"/>
    </source>
</evidence>
<name>A0A516X013_9ACTN</name>
<dbReference type="RefSeq" id="WP_143906128.1">
    <property type="nucleotide sequence ID" value="NZ_CP041765.1"/>
</dbReference>
<keyword evidence="2" id="KW-1185">Reference proteome</keyword>
<reference evidence="1 2" key="1">
    <citation type="submission" date="2019-07" db="EMBL/GenBank/DDBJ databases">
        <title>Tomitella cavernea sp. nov., an actinomycete isolated from soil.</title>
        <authorList>
            <person name="Cheng J."/>
        </authorList>
    </citation>
    <scope>NUCLEOTIDE SEQUENCE [LARGE SCALE GENOMIC DNA]</scope>
    <source>
        <strain evidence="1 2">HY188</strain>
    </source>
</reference>
<accession>A0A516X013</accession>
<dbReference type="EMBL" id="CP041765">
    <property type="protein sequence ID" value="QDQ96444.1"/>
    <property type="molecule type" value="Genomic_DNA"/>
</dbReference>
<reference evidence="1 2" key="2">
    <citation type="submission" date="2019-07" db="EMBL/GenBank/DDBJ databases">
        <authorList>
            <person name="Huang Y."/>
        </authorList>
    </citation>
    <scope>NUCLEOTIDE SEQUENCE [LARGE SCALE GENOMIC DNA]</scope>
    <source>
        <strain evidence="1 2">HY188</strain>
    </source>
</reference>
<sequence>MQVVLVVLAPVIVIAFAMAMEHIETLLKHRTDHVGDPQEFIESHTPSELLTEPAHARVQ</sequence>
<organism evidence="1 2">
    <name type="scientific">Tomitella fengzijianii</name>
    <dbReference type="NCBI Taxonomy" id="2597660"/>
    <lineage>
        <taxon>Bacteria</taxon>
        <taxon>Bacillati</taxon>
        <taxon>Actinomycetota</taxon>
        <taxon>Actinomycetes</taxon>
        <taxon>Mycobacteriales</taxon>
        <taxon>Tomitella</taxon>
    </lineage>
</organism>
<dbReference type="AlphaFoldDB" id="A0A516X013"/>
<gene>
    <name evidence="1" type="ORF">FO059_02655</name>
</gene>
<protein>
    <submittedName>
        <fullName evidence="1">Uncharacterized protein</fullName>
    </submittedName>
</protein>
<proteinExistence type="predicted"/>
<dbReference type="KEGG" id="toy:FO059_02655"/>